<dbReference type="Pfam" id="PF00805">
    <property type="entry name" value="Pentapeptide"/>
    <property type="match status" value="3"/>
</dbReference>
<protein>
    <recommendedName>
        <fullName evidence="2">Pentapeptide repeat-containing protein</fullName>
    </recommendedName>
</protein>
<dbReference type="InterPro" id="IPR051082">
    <property type="entry name" value="Pentapeptide-BTB/POZ_domain"/>
</dbReference>
<dbReference type="InterPro" id="IPR001646">
    <property type="entry name" value="5peptide_repeat"/>
</dbReference>
<gene>
    <name evidence="1" type="ORF">METZ01_LOCUS308401</name>
</gene>
<evidence type="ECO:0000313" key="1">
    <source>
        <dbReference type="EMBL" id="SVC55547.1"/>
    </source>
</evidence>
<evidence type="ECO:0008006" key="2">
    <source>
        <dbReference type="Google" id="ProtNLM"/>
    </source>
</evidence>
<proteinExistence type="predicted"/>
<organism evidence="1">
    <name type="scientific">marine metagenome</name>
    <dbReference type="NCBI Taxonomy" id="408172"/>
    <lineage>
        <taxon>unclassified sequences</taxon>
        <taxon>metagenomes</taxon>
        <taxon>ecological metagenomes</taxon>
    </lineage>
</organism>
<dbReference type="AlphaFoldDB" id="A0A382N5T3"/>
<dbReference type="SUPFAM" id="SSF141571">
    <property type="entry name" value="Pentapeptide repeat-like"/>
    <property type="match status" value="1"/>
</dbReference>
<dbReference type="EMBL" id="UINC01097655">
    <property type="protein sequence ID" value="SVC55547.1"/>
    <property type="molecule type" value="Genomic_DNA"/>
</dbReference>
<reference evidence="1" key="1">
    <citation type="submission" date="2018-05" db="EMBL/GenBank/DDBJ databases">
        <authorList>
            <person name="Lanie J.A."/>
            <person name="Ng W.-L."/>
            <person name="Kazmierczak K.M."/>
            <person name="Andrzejewski T.M."/>
            <person name="Davidsen T.M."/>
            <person name="Wayne K.J."/>
            <person name="Tettelin H."/>
            <person name="Glass J.I."/>
            <person name="Rusch D."/>
            <person name="Podicherti R."/>
            <person name="Tsui H.-C.T."/>
            <person name="Winkler M.E."/>
        </authorList>
    </citation>
    <scope>NUCLEOTIDE SEQUENCE</scope>
</reference>
<accession>A0A382N5T3</accession>
<dbReference type="PANTHER" id="PTHR14136:SF17">
    <property type="entry name" value="BTB_POZ DOMAIN-CONTAINING PROTEIN KCTD9"/>
    <property type="match status" value="1"/>
</dbReference>
<dbReference type="Gene3D" id="2.160.20.80">
    <property type="entry name" value="E3 ubiquitin-protein ligase SopA"/>
    <property type="match status" value="1"/>
</dbReference>
<dbReference type="PANTHER" id="PTHR14136">
    <property type="entry name" value="BTB_POZ DOMAIN-CONTAINING PROTEIN KCTD9"/>
    <property type="match status" value="1"/>
</dbReference>
<sequence>MNKSDVLKCYEAGDFFKNAELVGIDLSHIRLAKADFSEANLQFAEFNDTDLSESNFNYADLSNADLSGAILRNAFLVGANLTNANLEQADLRGAFLGGSTLCSTNFRDANLKDAIIGSPNWIVPDAFSPYTDFEGANLEGTTFGETTPKGVSMLGAKFTSAYLYEVNFSESVYYPQQLEEAIINKIVR</sequence>
<name>A0A382N5T3_9ZZZZ</name>